<evidence type="ECO:0000313" key="1">
    <source>
        <dbReference type="EMBL" id="KAJ9089983.1"/>
    </source>
</evidence>
<evidence type="ECO:0000313" key="2">
    <source>
        <dbReference type="Proteomes" id="UP001165960"/>
    </source>
</evidence>
<gene>
    <name evidence="1" type="ORF">DSO57_1007276</name>
</gene>
<dbReference type="EMBL" id="QTSX02000021">
    <property type="protein sequence ID" value="KAJ9089983.1"/>
    <property type="molecule type" value="Genomic_DNA"/>
</dbReference>
<keyword evidence="2" id="KW-1185">Reference proteome</keyword>
<dbReference type="Proteomes" id="UP001165960">
    <property type="component" value="Unassembled WGS sequence"/>
</dbReference>
<reference evidence="1" key="1">
    <citation type="submission" date="2022-04" db="EMBL/GenBank/DDBJ databases">
        <title>Genome of the entomopathogenic fungus Entomophthora muscae.</title>
        <authorList>
            <person name="Elya C."/>
            <person name="Lovett B.R."/>
            <person name="Lee E."/>
            <person name="Macias A.M."/>
            <person name="Hajek A.E."/>
            <person name="De Bivort B.L."/>
            <person name="Kasson M.T."/>
            <person name="De Fine Licht H.H."/>
            <person name="Stajich J.E."/>
        </authorList>
    </citation>
    <scope>NUCLEOTIDE SEQUENCE</scope>
    <source>
        <strain evidence="1">Berkeley</strain>
    </source>
</reference>
<name>A0ACC2UT29_9FUNG</name>
<organism evidence="1 2">
    <name type="scientific">Entomophthora muscae</name>
    <dbReference type="NCBI Taxonomy" id="34485"/>
    <lineage>
        <taxon>Eukaryota</taxon>
        <taxon>Fungi</taxon>
        <taxon>Fungi incertae sedis</taxon>
        <taxon>Zoopagomycota</taxon>
        <taxon>Entomophthoromycotina</taxon>
        <taxon>Entomophthoromycetes</taxon>
        <taxon>Entomophthorales</taxon>
        <taxon>Entomophthoraceae</taxon>
        <taxon>Entomophthora</taxon>
    </lineage>
</organism>
<proteinExistence type="predicted"/>
<comment type="caution">
    <text evidence="1">The sequence shown here is derived from an EMBL/GenBank/DDBJ whole genome shotgun (WGS) entry which is preliminary data.</text>
</comment>
<protein>
    <submittedName>
        <fullName evidence="1">Uncharacterized protein</fullName>
    </submittedName>
</protein>
<sequence length="391" mass="45024">MDPLPHFILEEVFCYLDLASIHTLCLVNLDFYIAARPSLFYTLRLKNCLDKQYISFLEKNGKWVRKLETNEKVMSKFLMNHLHISKLLPCLRTVCLSNYGCKPSQEVSNDLQNLHSLKALTLKGCQSIAIFKPIITKLDFLHIDAHPGPLATNPDDYAGLKTLSTNSPRGAWASQHPYRVLLKENGLTITNTHAWVETFSNNALYLLRLPSHLNLKAHENVEEQFPNYYYINKPTNHILSKVQHCKVQLHTSDHPINYFLIRNFPSIEVEQAQHAKPRHLGQTKLLATNLSLKVSDHQFQQFFRWALRCFPNLKHLYVTNRADPNLPQPLPTLTHFYSSVPQSPEFWKSLALAAPNLIAIFTKVSPTNNLNLLPNHIQIFPYQTIYNQSPQ</sequence>
<accession>A0ACC2UT29</accession>